<proteinExistence type="predicted"/>
<accession>A0A409XHI2</accession>
<name>A0A409XHI2_PSICY</name>
<dbReference type="EMBL" id="NHYD01001678">
    <property type="protein sequence ID" value="PPQ90213.1"/>
    <property type="molecule type" value="Genomic_DNA"/>
</dbReference>
<sequence length="74" mass="7929">MTSPIAPPAPNPTPSRATLDFVFTSTIPPISRPTWLESTHISKPPVPPIALRIHARRVLDASGLGQPDAALDIR</sequence>
<organism evidence="1 2">
    <name type="scientific">Psilocybe cyanescens</name>
    <dbReference type="NCBI Taxonomy" id="93625"/>
    <lineage>
        <taxon>Eukaryota</taxon>
        <taxon>Fungi</taxon>
        <taxon>Dikarya</taxon>
        <taxon>Basidiomycota</taxon>
        <taxon>Agaricomycotina</taxon>
        <taxon>Agaricomycetes</taxon>
        <taxon>Agaricomycetidae</taxon>
        <taxon>Agaricales</taxon>
        <taxon>Agaricineae</taxon>
        <taxon>Strophariaceae</taxon>
        <taxon>Psilocybe</taxon>
    </lineage>
</organism>
<comment type="caution">
    <text evidence="1">The sequence shown here is derived from an EMBL/GenBank/DDBJ whole genome shotgun (WGS) entry which is preliminary data.</text>
</comment>
<reference evidence="1 2" key="1">
    <citation type="journal article" date="2018" name="Evol. Lett.">
        <title>Horizontal gene cluster transfer increased hallucinogenic mushroom diversity.</title>
        <authorList>
            <person name="Reynolds H.T."/>
            <person name="Vijayakumar V."/>
            <person name="Gluck-Thaler E."/>
            <person name="Korotkin H.B."/>
            <person name="Matheny P.B."/>
            <person name="Slot J.C."/>
        </authorList>
    </citation>
    <scope>NUCLEOTIDE SEQUENCE [LARGE SCALE GENOMIC DNA]</scope>
    <source>
        <strain evidence="1 2">2631</strain>
    </source>
</reference>
<keyword evidence="2" id="KW-1185">Reference proteome</keyword>
<dbReference type="AlphaFoldDB" id="A0A409XHI2"/>
<evidence type="ECO:0000313" key="1">
    <source>
        <dbReference type="EMBL" id="PPQ90213.1"/>
    </source>
</evidence>
<gene>
    <name evidence="1" type="ORF">CVT25_001703</name>
</gene>
<dbReference type="InParanoid" id="A0A409XHI2"/>
<protein>
    <submittedName>
        <fullName evidence="1">Uncharacterized protein</fullName>
    </submittedName>
</protein>
<evidence type="ECO:0000313" key="2">
    <source>
        <dbReference type="Proteomes" id="UP000283269"/>
    </source>
</evidence>
<dbReference type="Proteomes" id="UP000283269">
    <property type="component" value="Unassembled WGS sequence"/>
</dbReference>